<dbReference type="PANTHER" id="PTHR35037">
    <property type="entry name" value="C-TERMINAL REGION OF AIDA-LIKE PROTEIN"/>
    <property type="match status" value="1"/>
</dbReference>
<sequence length="986" mass="106755">MKISKKVFGIFAFLLVSGGVDTAYAISISSGAPEKYPGIKYNYNNVNTNLPTFNFSETVNNGGNYIRVGGSSKLNINSNLDINLKSNIRNPSLPIIYATIAGFGAYGTNSAAPTINAKDVKIKVEVAPTDDFNDPRGMLIHDGANYFGENIDINLISNSKPEGSEITGLSYGADESTVTRAYNSTMNVNNVNIKIENNQVLTTANRDNFLIGLWQSGDKNQNTHFISRGNLNIDINDKSNKVQYHSAVGAYLAGTNGTKMTLNNSNIKIKSTTDNDYYGGAIVLGYPDYDNADTGVSAVLESKGKMLLDTTGAPNVAALNLHGQGNLFKADFENSSTEIKSGGIAIRFAGISQALNADGENTKPGKDLTISLKNAKITSIATAYDNPLIQVENGVKNATFNLTGSQSQAIAPVNNELLRIKGTSDVTLNISDGAKIKGRVNREALGEITTNISNNAAWILPANGGSSYAANLTLKNGGTLDLSDNPNPTGRNYHEIKLFSKTGEGKLINDNGVITMANTSYNDVVEIYGNYEGKNGAKIKMNTQWNSPGDANGANSKSDVLKILAGGSSKLGNATGVTGIIPVGIDGKENIIDGNIKKVAKAVNSVPVIIVDKAAAGTFVGKAQTTGAGEVQLTSRLNGGKREFFWTLNAVNGTNPYDDGTSKNYDPHSSGNSKIILNSAVAGYINTAKVNMNLGFQSLATLNERRGENNFNSTNENSQAWARILGKHTKDEGKERFNFETNVYGVQAGYDFSIKNSKNGKRYTGFYFTNTEAKTNFEDRYRAENGVVVADKYTGKAKTKDFSLGLSTTKYYNNGLYLDLAGQFSFIKNKYDSRDGAVANQKGNAFGLSIETGKSYKLGTNWAIQPQVQLVYQYLKLKDFKDDVREVHYGNDSALRARVGIKALYNDKFYTVANVWNDFNNKTEANIGLDKVEEKYSSTWGEIGLGVQIPITNNAYVYSDLKYERSFKSKPKHNGYRGTVGFKYIF</sequence>
<dbReference type="EMBL" id="ALVD01000004">
    <property type="protein sequence ID" value="EJU07642.1"/>
    <property type="molecule type" value="Genomic_DNA"/>
</dbReference>
<dbReference type="InterPro" id="IPR051551">
    <property type="entry name" value="Autotransporter_adhesion"/>
</dbReference>
<dbReference type="Pfam" id="PF03797">
    <property type="entry name" value="Autotransporter"/>
    <property type="match status" value="1"/>
</dbReference>
<dbReference type="PROSITE" id="PS51208">
    <property type="entry name" value="AUTOTRANSPORTER"/>
    <property type="match status" value="1"/>
</dbReference>
<evidence type="ECO:0000313" key="3">
    <source>
        <dbReference type="EMBL" id="EJU07642.1"/>
    </source>
</evidence>
<dbReference type="InterPro" id="IPR036709">
    <property type="entry name" value="Autotransporte_beta_dom_sf"/>
</dbReference>
<evidence type="ECO:0000259" key="2">
    <source>
        <dbReference type="PROSITE" id="PS51208"/>
    </source>
</evidence>
<evidence type="ECO:0000256" key="1">
    <source>
        <dbReference type="SAM" id="SignalP"/>
    </source>
</evidence>
<feature type="chain" id="PRO_5046804379" evidence="1">
    <location>
        <begin position="26"/>
        <end position="986"/>
    </location>
</feature>
<proteinExistence type="predicted"/>
<protein>
    <submittedName>
        <fullName evidence="3">Autotransporter protein YapE</fullName>
    </submittedName>
</protein>
<organism evidence="3 4">
    <name type="scientific">Fusobacterium hwasookii ChDC F128</name>
    <dbReference type="NCBI Taxonomy" id="1216362"/>
    <lineage>
        <taxon>Bacteria</taxon>
        <taxon>Fusobacteriati</taxon>
        <taxon>Fusobacteriota</taxon>
        <taxon>Fusobacteriia</taxon>
        <taxon>Fusobacteriales</taxon>
        <taxon>Fusobacteriaceae</taxon>
        <taxon>Fusobacterium</taxon>
    </lineage>
</organism>
<accession>A0ABN0H079</accession>
<dbReference type="RefSeq" id="WP_005917430.1">
    <property type="nucleotide sequence ID" value="NZ_ALVD01000004.1"/>
</dbReference>
<dbReference type="NCBIfam" id="TIGR01414">
    <property type="entry name" value="autotrans_barl"/>
    <property type="match status" value="1"/>
</dbReference>
<dbReference type="InterPro" id="IPR005546">
    <property type="entry name" value="Autotransporte_beta"/>
</dbReference>
<dbReference type="Gene3D" id="2.40.128.130">
    <property type="entry name" value="Autotransporter beta-domain"/>
    <property type="match status" value="1"/>
</dbReference>
<evidence type="ECO:0000313" key="4">
    <source>
        <dbReference type="Proteomes" id="UP000004829"/>
    </source>
</evidence>
<feature type="domain" description="Autotransporter" evidence="2">
    <location>
        <begin position="713"/>
        <end position="986"/>
    </location>
</feature>
<dbReference type="SUPFAM" id="SSF103515">
    <property type="entry name" value="Autotransporter"/>
    <property type="match status" value="1"/>
</dbReference>
<dbReference type="Proteomes" id="UP000004829">
    <property type="component" value="Unassembled WGS sequence"/>
</dbReference>
<dbReference type="PANTHER" id="PTHR35037:SF2">
    <property type="match status" value="1"/>
</dbReference>
<feature type="signal peptide" evidence="1">
    <location>
        <begin position="1"/>
        <end position="25"/>
    </location>
</feature>
<keyword evidence="1" id="KW-0732">Signal</keyword>
<comment type="caution">
    <text evidence="3">The sequence shown here is derived from an EMBL/GenBank/DDBJ whole genome shotgun (WGS) entry which is preliminary data.</text>
</comment>
<dbReference type="SMART" id="SM00869">
    <property type="entry name" value="Autotransporter"/>
    <property type="match status" value="1"/>
</dbReference>
<dbReference type="InterPro" id="IPR006315">
    <property type="entry name" value="OM_autotransptr_brl_dom"/>
</dbReference>
<reference evidence="4" key="1">
    <citation type="journal article" date="2012" name="J. Bacteriol.">
        <title>Draft Genome Sequence of Fusobacterium nucleatum ChDC F128, Isolated from a Periodontitis Lesion.</title>
        <authorList>
            <person name="Park S.N."/>
            <person name="Kong S.W."/>
            <person name="Kim H.S."/>
            <person name="Park M.S."/>
            <person name="Lee J.W."/>
            <person name="Cho E."/>
            <person name="Lim Y.K."/>
            <person name="Choi M.H."/>
            <person name="Chang Y.H."/>
            <person name="Shin J.H."/>
            <person name="Park H.S."/>
            <person name="Choi S.H."/>
            <person name="Kook J.K."/>
        </authorList>
    </citation>
    <scope>NUCLEOTIDE SEQUENCE [LARGE SCALE GENOMIC DNA]</scope>
    <source>
        <strain evidence="4">ChDC F128</strain>
    </source>
</reference>
<name>A0ABN0H079_9FUSO</name>
<gene>
    <name evidence="3" type="ORF">B437_05960</name>
</gene>
<keyword evidence="4" id="KW-1185">Reference proteome</keyword>